<feature type="compositionally biased region" description="Polar residues" evidence="2">
    <location>
        <begin position="193"/>
        <end position="213"/>
    </location>
</feature>
<evidence type="ECO:0000313" key="6">
    <source>
        <dbReference type="EMBL" id="MDG0814392.1"/>
    </source>
</evidence>
<dbReference type="SUPFAM" id="SSF50044">
    <property type="entry name" value="SH3-domain"/>
    <property type="match status" value="1"/>
</dbReference>
<name>A0A9X4QY85_9BACL</name>
<dbReference type="PROSITE" id="PS51781">
    <property type="entry name" value="SH3B"/>
    <property type="match status" value="1"/>
</dbReference>
<evidence type="ECO:0000256" key="3">
    <source>
        <dbReference type="SAM" id="SignalP"/>
    </source>
</evidence>
<comment type="caution">
    <text evidence="6">The sequence shown here is derived from an EMBL/GenBank/DDBJ whole genome shotgun (WGS) entry which is preliminary data.</text>
</comment>
<accession>A0A9X4QY85</accession>
<proteinExistence type="predicted"/>
<feature type="chain" id="PRO_5040879411" evidence="3">
    <location>
        <begin position="18"/>
        <end position="229"/>
    </location>
</feature>
<evidence type="ECO:0000259" key="5">
    <source>
        <dbReference type="PROSITE" id="PS51781"/>
    </source>
</evidence>
<keyword evidence="1" id="KW-0728">SH3 domain</keyword>
<protein>
    <submittedName>
        <fullName evidence="6">SH3 domain-containing protein</fullName>
    </submittedName>
</protein>
<dbReference type="RefSeq" id="WP_277539299.1">
    <property type="nucleotide sequence ID" value="NZ_JAPDIA010000009.1"/>
</dbReference>
<dbReference type="AlphaFoldDB" id="A0A9X4QY85"/>
<organism evidence="6 7">
    <name type="scientific">Cohnella rhizosphaerae</name>
    <dbReference type="NCBI Taxonomy" id="1457232"/>
    <lineage>
        <taxon>Bacteria</taxon>
        <taxon>Bacillati</taxon>
        <taxon>Bacillota</taxon>
        <taxon>Bacilli</taxon>
        <taxon>Bacillales</taxon>
        <taxon>Paenibacillaceae</taxon>
        <taxon>Cohnella</taxon>
    </lineage>
</organism>
<dbReference type="Gene3D" id="2.30.30.40">
    <property type="entry name" value="SH3 Domains"/>
    <property type="match status" value="2"/>
</dbReference>
<sequence length="229" mass="23997">MALATMLTAAVPGPASAASVQSGTAEIVSTVSLREAPSTNGDLLRYLKAGESVTLLQTVNDYWLQVRDAAGKTGYVSSNEKYIKITNAPAAPSRTATVKSTVTFRTKPSTSGDKIRMLKPGEALVVTGAPNAYWFAVRDAGGVEGYVSSSDEYISLNGGVPAQSPPQLPTSIPTPTPSATPTPIPTSTPTLAQTATIVSSVNFRTQPSTSGGQNPLFESRRNRRRDRPA</sequence>
<dbReference type="EMBL" id="JAPDIA010000009">
    <property type="protein sequence ID" value="MDG0814392.1"/>
    <property type="molecule type" value="Genomic_DNA"/>
</dbReference>
<dbReference type="InterPro" id="IPR052354">
    <property type="entry name" value="Cell_Wall_Dynamics_Protein"/>
</dbReference>
<dbReference type="SMART" id="SM00287">
    <property type="entry name" value="SH3b"/>
    <property type="match status" value="2"/>
</dbReference>
<gene>
    <name evidence="6" type="ORF">OMP40_37765</name>
</gene>
<feature type="region of interest" description="Disordered" evidence="2">
    <location>
        <begin position="157"/>
        <end position="229"/>
    </location>
</feature>
<dbReference type="InterPro" id="IPR001452">
    <property type="entry name" value="SH3_domain"/>
</dbReference>
<feature type="signal peptide" evidence="3">
    <location>
        <begin position="1"/>
        <end position="17"/>
    </location>
</feature>
<feature type="compositionally biased region" description="Pro residues" evidence="2">
    <location>
        <begin position="163"/>
        <end position="186"/>
    </location>
</feature>
<dbReference type="Pfam" id="PF08239">
    <property type="entry name" value="SH3_3"/>
    <property type="match status" value="2"/>
</dbReference>
<evidence type="ECO:0000313" key="7">
    <source>
        <dbReference type="Proteomes" id="UP001153404"/>
    </source>
</evidence>
<dbReference type="PROSITE" id="PS50002">
    <property type="entry name" value="SH3"/>
    <property type="match status" value="1"/>
</dbReference>
<dbReference type="InterPro" id="IPR003646">
    <property type="entry name" value="SH3-like_bac-type"/>
</dbReference>
<feature type="domain" description="SH3" evidence="4">
    <location>
        <begin position="20"/>
        <end position="86"/>
    </location>
</feature>
<evidence type="ECO:0000256" key="1">
    <source>
        <dbReference type="ARBA" id="ARBA00022443"/>
    </source>
</evidence>
<dbReference type="PANTHER" id="PTHR34408">
    <property type="entry name" value="FAMILY PROTEIN, PUTATIVE-RELATED"/>
    <property type="match status" value="1"/>
</dbReference>
<dbReference type="InterPro" id="IPR036028">
    <property type="entry name" value="SH3-like_dom_sf"/>
</dbReference>
<feature type="domain" description="SH3b" evidence="5">
    <location>
        <begin position="22"/>
        <end position="87"/>
    </location>
</feature>
<keyword evidence="3" id="KW-0732">Signal</keyword>
<keyword evidence="7" id="KW-1185">Reference proteome</keyword>
<dbReference type="Proteomes" id="UP001153404">
    <property type="component" value="Unassembled WGS sequence"/>
</dbReference>
<dbReference type="PANTHER" id="PTHR34408:SF1">
    <property type="entry name" value="GLYCOSYL HYDROLASE FAMILY 19 DOMAIN-CONTAINING PROTEIN HI_1415"/>
    <property type="match status" value="1"/>
</dbReference>
<reference evidence="6" key="1">
    <citation type="submission" date="2022-10" db="EMBL/GenBank/DDBJ databases">
        <title>Comparative genomic analysis of Cohnella hashimotonis sp. nov., isolated from the International Space Station.</title>
        <authorList>
            <person name="Simpson A."/>
            <person name="Venkateswaran K."/>
        </authorList>
    </citation>
    <scope>NUCLEOTIDE SEQUENCE</scope>
    <source>
        <strain evidence="6">DSM 28161</strain>
    </source>
</reference>
<evidence type="ECO:0000256" key="2">
    <source>
        <dbReference type="SAM" id="MobiDB-lite"/>
    </source>
</evidence>
<evidence type="ECO:0000259" key="4">
    <source>
        <dbReference type="PROSITE" id="PS50002"/>
    </source>
</evidence>